<evidence type="ECO:0000313" key="5">
    <source>
        <dbReference type="EMBL" id="GJJ14062.1"/>
    </source>
</evidence>
<dbReference type="AlphaFoldDB" id="A0AAV5AJX8"/>
<dbReference type="Pfam" id="PF08386">
    <property type="entry name" value="Abhydrolase_4"/>
    <property type="match status" value="1"/>
</dbReference>
<evidence type="ECO:0000313" key="6">
    <source>
        <dbReference type="Proteomes" id="UP001050691"/>
    </source>
</evidence>
<dbReference type="PANTHER" id="PTHR43248:SF25">
    <property type="entry name" value="AB HYDROLASE-1 DOMAIN-CONTAINING PROTEIN-RELATED"/>
    <property type="match status" value="1"/>
</dbReference>
<dbReference type="SUPFAM" id="SSF53474">
    <property type="entry name" value="alpha/beta-Hydrolases"/>
    <property type="match status" value="1"/>
</dbReference>
<gene>
    <name evidence="5" type="ORF">Clacol_008319</name>
</gene>
<keyword evidence="2" id="KW-0378">Hydrolase</keyword>
<dbReference type="Gene3D" id="3.40.50.1820">
    <property type="entry name" value="alpha/beta hydrolase"/>
    <property type="match status" value="1"/>
</dbReference>
<comment type="similarity">
    <text evidence="1">Belongs to the peptidase S33 family.</text>
</comment>
<evidence type="ECO:0000256" key="2">
    <source>
        <dbReference type="ARBA" id="ARBA00022801"/>
    </source>
</evidence>
<keyword evidence="6" id="KW-1185">Reference proteome</keyword>
<dbReference type="EMBL" id="BPWL01000009">
    <property type="protein sequence ID" value="GJJ14062.1"/>
    <property type="molecule type" value="Genomic_DNA"/>
</dbReference>
<dbReference type="GO" id="GO:0016787">
    <property type="term" value="F:hydrolase activity"/>
    <property type="evidence" value="ECO:0007669"/>
    <property type="project" value="UniProtKB-KW"/>
</dbReference>
<dbReference type="InterPro" id="IPR013595">
    <property type="entry name" value="Pept_S33_TAP-like_C"/>
</dbReference>
<reference evidence="5" key="1">
    <citation type="submission" date="2021-10" db="EMBL/GenBank/DDBJ databases">
        <title>De novo Genome Assembly of Clathrus columnatus (Basidiomycota, Fungi) Using Illumina and Nanopore Sequence Data.</title>
        <authorList>
            <person name="Ogiso-Tanaka E."/>
            <person name="Itagaki H."/>
            <person name="Hosoya T."/>
            <person name="Hosaka K."/>
        </authorList>
    </citation>
    <scope>NUCLEOTIDE SEQUENCE</scope>
    <source>
        <strain evidence="5">MO-923</strain>
    </source>
</reference>
<organism evidence="5 6">
    <name type="scientific">Clathrus columnatus</name>
    <dbReference type="NCBI Taxonomy" id="1419009"/>
    <lineage>
        <taxon>Eukaryota</taxon>
        <taxon>Fungi</taxon>
        <taxon>Dikarya</taxon>
        <taxon>Basidiomycota</taxon>
        <taxon>Agaricomycotina</taxon>
        <taxon>Agaricomycetes</taxon>
        <taxon>Phallomycetidae</taxon>
        <taxon>Phallales</taxon>
        <taxon>Clathraceae</taxon>
        <taxon>Clathrus</taxon>
    </lineage>
</organism>
<protein>
    <recommendedName>
        <fullName evidence="4">Peptidase S33 tripeptidyl aminopeptidase-like C-terminal domain-containing protein</fullName>
    </recommendedName>
</protein>
<dbReference type="Proteomes" id="UP001050691">
    <property type="component" value="Unassembled WGS sequence"/>
</dbReference>
<dbReference type="InterPro" id="IPR029058">
    <property type="entry name" value="AB_hydrolase_fold"/>
</dbReference>
<dbReference type="InterPro" id="IPR051601">
    <property type="entry name" value="Serine_prot/Carboxylest_S33"/>
</dbReference>
<proteinExistence type="inferred from homology"/>
<keyword evidence="3" id="KW-1133">Transmembrane helix</keyword>
<evidence type="ECO:0000259" key="4">
    <source>
        <dbReference type="Pfam" id="PF08386"/>
    </source>
</evidence>
<feature type="domain" description="Peptidase S33 tripeptidyl aminopeptidase-like C-terminal" evidence="4">
    <location>
        <begin position="454"/>
        <end position="547"/>
    </location>
</feature>
<evidence type="ECO:0000256" key="1">
    <source>
        <dbReference type="ARBA" id="ARBA00010088"/>
    </source>
</evidence>
<feature type="transmembrane region" description="Helical" evidence="3">
    <location>
        <begin position="21"/>
        <end position="39"/>
    </location>
</feature>
<name>A0AAV5AJX8_9AGAM</name>
<accession>A0AAV5AJX8</accession>
<keyword evidence="3" id="KW-0812">Transmembrane</keyword>
<sequence>MDFSPKLAGTSKRRSRPAFHYLFAIAAAVATWILYINVIDSLLQIRQDLSALNRELQENWASLPVGTIKWWPCRNTSPGLERMECGFVIVPLDYFNSSAGVAKVALSRLQATKSPKKGSVLFNPGGPGGSGVRFVAGYGPSLQFMTGEDYDAIGFDPRGIGNTLPSVKCFADNDYDLFKVNTILDRGFDIGPNLSDPRTRDHLLLQQREAETLYQLQYEMCGRTMGDNLRYMGTSTVARDIDFITRILEGEEAPITIFGTVIIMGLVMEQFLARILFPERLGRVVIDGVVDAVAWAGYTEATYDLFLSECSKVGPSICSLAEFKDEEPAAINERIENFFKKLYFEPLSVPDATHPGILTQGRAKSPFFIWLQTPQAWGEAAESLSSAMKGNGSTLLSQTQSLRLRMDLARAAVSCNDNVPRKPAPTPEEIVDESLYTLKHVSRFSLSVVTTEPDAGCQYWPVTPPERFNGPWNHTLSYPILVHSNLLDPVTPLSSGEAVKALLGDSARLVLREGPGHCSLSLPSLCIAKVNQQYFGNGTLPKDNYLCDVNMPLFPDPDSKDLSGLSAEDRVLMEHLYTLSDYFNFPDKRTQNNHVF</sequence>
<evidence type="ECO:0000256" key="3">
    <source>
        <dbReference type="SAM" id="Phobius"/>
    </source>
</evidence>
<dbReference type="PANTHER" id="PTHR43248">
    <property type="entry name" value="2-SUCCINYL-6-HYDROXY-2,4-CYCLOHEXADIENE-1-CARBOXYLATE SYNTHASE"/>
    <property type="match status" value="1"/>
</dbReference>
<comment type="caution">
    <text evidence="5">The sequence shown here is derived from an EMBL/GenBank/DDBJ whole genome shotgun (WGS) entry which is preliminary data.</text>
</comment>
<keyword evidence="3" id="KW-0472">Membrane</keyword>